<evidence type="ECO:0000256" key="1">
    <source>
        <dbReference type="SAM" id="Coils"/>
    </source>
</evidence>
<proteinExistence type="predicted"/>
<name>A0ABR7HGM4_9FIRM</name>
<evidence type="ECO:0000313" key="3">
    <source>
        <dbReference type="EMBL" id="MBC5712339.1"/>
    </source>
</evidence>
<feature type="region of interest" description="Disordered" evidence="2">
    <location>
        <begin position="153"/>
        <end position="184"/>
    </location>
</feature>
<dbReference type="InterPro" id="IPR009636">
    <property type="entry name" value="SCAF"/>
</dbReference>
<dbReference type="Pfam" id="PF06810">
    <property type="entry name" value="Phage_scaffold"/>
    <property type="match status" value="1"/>
</dbReference>
<keyword evidence="4" id="KW-1185">Reference proteome</keyword>
<keyword evidence="1" id="KW-0175">Coiled coil</keyword>
<evidence type="ECO:0000313" key="4">
    <source>
        <dbReference type="Proteomes" id="UP000634672"/>
    </source>
</evidence>
<gene>
    <name evidence="3" type="ORF">H8S75_31005</name>
</gene>
<accession>A0ABR7HGM4</accession>
<evidence type="ECO:0000256" key="2">
    <source>
        <dbReference type="SAM" id="MobiDB-lite"/>
    </source>
</evidence>
<sequence length="197" mass="21725">MKRKFLEDLGLEKEAIDKIMAENDNDVNAAKADYDSMKQERDTMAAQVAERDKQLEELKNSTGDTEALKQQIITLQADNQAAMEKYDADMKELKLSTAIKLALGESAQDSDLVAGLFDKSKLILSDDGKVTGLEEQLKSLKKEKAFLFKEEKPAQVQIKGGKPAEGAGTPPSDKKPSEMTYSEMCKYLETNPGAAIE</sequence>
<protein>
    <submittedName>
        <fullName evidence="3">Phage scaffolding protein</fullName>
    </submittedName>
</protein>
<dbReference type="RefSeq" id="WP_187024773.1">
    <property type="nucleotide sequence ID" value="NZ_JACOPB010000032.1"/>
</dbReference>
<feature type="coiled-coil region" evidence="1">
    <location>
        <begin position="20"/>
        <end position="85"/>
    </location>
</feature>
<organism evidence="3 4">
    <name type="scientific">Hungatella hominis</name>
    <dbReference type="NCBI Taxonomy" id="2763050"/>
    <lineage>
        <taxon>Bacteria</taxon>
        <taxon>Bacillati</taxon>
        <taxon>Bacillota</taxon>
        <taxon>Clostridia</taxon>
        <taxon>Lachnospirales</taxon>
        <taxon>Lachnospiraceae</taxon>
        <taxon>Hungatella</taxon>
    </lineage>
</organism>
<dbReference type="EMBL" id="JACOPB010000032">
    <property type="protein sequence ID" value="MBC5712339.1"/>
    <property type="molecule type" value="Genomic_DNA"/>
</dbReference>
<reference evidence="3 4" key="1">
    <citation type="submission" date="2020-08" db="EMBL/GenBank/DDBJ databases">
        <title>Genome public.</title>
        <authorList>
            <person name="Liu C."/>
            <person name="Sun Q."/>
        </authorList>
    </citation>
    <scope>NUCLEOTIDE SEQUENCE [LARGE SCALE GENOMIC DNA]</scope>
    <source>
        <strain evidence="3 4">NSJ-66</strain>
    </source>
</reference>
<comment type="caution">
    <text evidence="3">The sequence shown here is derived from an EMBL/GenBank/DDBJ whole genome shotgun (WGS) entry which is preliminary data.</text>
</comment>
<dbReference type="Proteomes" id="UP000634672">
    <property type="component" value="Unassembled WGS sequence"/>
</dbReference>